<organism evidence="9 10">
    <name type="scientific">Candidatus Eisenbergiella merdigallinarum</name>
    <dbReference type="NCBI Taxonomy" id="2838552"/>
    <lineage>
        <taxon>Bacteria</taxon>
        <taxon>Bacillati</taxon>
        <taxon>Bacillota</taxon>
        <taxon>Clostridia</taxon>
        <taxon>Lachnospirales</taxon>
        <taxon>Lachnospiraceae</taxon>
        <taxon>Eisenbergiella</taxon>
    </lineage>
</organism>
<evidence type="ECO:0000256" key="2">
    <source>
        <dbReference type="ARBA" id="ARBA00022448"/>
    </source>
</evidence>
<dbReference type="Proteomes" id="UP000886883">
    <property type="component" value="Unassembled WGS sequence"/>
</dbReference>
<sequence length="305" mass="34567">MRGTVKKQGFKKARESRFLYLMFILPLIYFIVFKYGAMAYLIIAFEDFNAFKGIFHSEWVGLKWFRAFVEDPYFWNIVKNTILLNLWMLAFCFPAPILLALMINEVKQKRFKKFAQTISYLPYFLSTVVVCGFITNVLASDGLVNQLIGALGMEKVSFLMEPGWFRPIYVISELWQGCGWGSIIYLAALSGVDQQLYEAAAIDGANKLKQLWHISLPGIAPVISIQFLLTVGRLLTVGYEKIILLYNGATYETADVISTYVYRRGLIEANYSYGAAVSIFQAVIALILVVSANRAARKIGQTSLW</sequence>
<evidence type="ECO:0000256" key="4">
    <source>
        <dbReference type="ARBA" id="ARBA00022692"/>
    </source>
</evidence>
<keyword evidence="2 7" id="KW-0813">Transport</keyword>
<feature type="transmembrane region" description="Helical" evidence="7">
    <location>
        <begin position="211"/>
        <end position="229"/>
    </location>
</feature>
<proteinExistence type="inferred from homology"/>
<feature type="domain" description="ABC transmembrane type-1" evidence="8">
    <location>
        <begin position="78"/>
        <end position="292"/>
    </location>
</feature>
<evidence type="ECO:0000256" key="7">
    <source>
        <dbReference type="RuleBase" id="RU363032"/>
    </source>
</evidence>
<keyword evidence="5 7" id="KW-1133">Transmembrane helix</keyword>
<dbReference type="InterPro" id="IPR050809">
    <property type="entry name" value="UgpAE/MalFG_permease"/>
</dbReference>
<dbReference type="PANTHER" id="PTHR43227:SF11">
    <property type="entry name" value="BLL4140 PROTEIN"/>
    <property type="match status" value="1"/>
</dbReference>
<dbReference type="InterPro" id="IPR000515">
    <property type="entry name" value="MetI-like"/>
</dbReference>
<dbReference type="PROSITE" id="PS50928">
    <property type="entry name" value="ABC_TM1"/>
    <property type="match status" value="1"/>
</dbReference>
<protein>
    <submittedName>
        <fullName evidence="9">ABC transporter permease subunit</fullName>
    </submittedName>
</protein>
<feature type="transmembrane region" description="Helical" evidence="7">
    <location>
        <begin position="82"/>
        <end position="103"/>
    </location>
</feature>
<evidence type="ECO:0000256" key="1">
    <source>
        <dbReference type="ARBA" id="ARBA00004651"/>
    </source>
</evidence>
<evidence type="ECO:0000256" key="3">
    <source>
        <dbReference type="ARBA" id="ARBA00022475"/>
    </source>
</evidence>
<name>A0A9D2MS71_9FIRM</name>
<dbReference type="GO" id="GO:0055085">
    <property type="term" value="P:transmembrane transport"/>
    <property type="evidence" value="ECO:0007669"/>
    <property type="project" value="InterPro"/>
</dbReference>
<dbReference type="GO" id="GO:0005886">
    <property type="term" value="C:plasma membrane"/>
    <property type="evidence" value="ECO:0007669"/>
    <property type="project" value="UniProtKB-SubCell"/>
</dbReference>
<evidence type="ECO:0000313" key="9">
    <source>
        <dbReference type="EMBL" id="HJB90655.1"/>
    </source>
</evidence>
<dbReference type="InterPro" id="IPR035906">
    <property type="entry name" value="MetI-like_sf"/>
</dbReference>
<dbReference type="AlphaFoldDB" id="A0A9D2MS71"/>
<gene>
    <name evidence="9" type="ORF">H9763_04190</name>
</gene>
<reference evidence="9" key="2">
    <citation type="submission" date="2021-04" db="EMBL/GenBank/DDBJ databases">
        <authorList>
            <person name="Gilroy R."/>
        </authorList>
    </citation>
    <scope>NUCLEOTIDE SEQUENCE</scope>
    <source>
        <strain evidence="9">USAMLcec3-2134</strain>
    </source>
</reference>
<feature type="transmembrane region" description="Helical" evidence="7">
    <location>
        <begin position="20"/>
        <end position="43"/>
    </location>
</feature>
<evidence type="ECO:0000259" key="8">
    <source>
        <dbReference type="PROSITE" id="PS50928"/>
    </source>
</evidence>
<feature type="transmembrane region" description="Helical" evidence="7">
    <location>
        <begin position="168"/>
        <end position="190"/>
    </location>
</feature>
<comment type="similarity">
    <text evidence="7">Belongs to the binding-protein-dependent transport system permease family.</text>
</comment>
<keyword evidence="3" id="KW-1003">Cell membrane</keyword>
<keyword evidence="6 7" id="KW-0472">Membrane</keyword>
<evidence type="ECO:0000313" key="10">
    <source>
        <dbReference type="Proteomes" id="UP000886883"/>
    </source>
</evidence>
<accession>A0A9D2MS71</accession>
<evidence type="ECO:0000256" key="6">
    <source>
        <dbReference type="ARBA" id="ARBA00023136"/>
    </source>
</evidence>
<evidence type="ECO:0000256" key="5">
    <source>
        <dbReference type="ARBA" id="ARBA00022989"/>
    </source>
</evidence>
<dbReference type="SUPFAM" id="SSF161098">
    <property type="entry name" value="MetI-like"/>
    <property type="match status" value="1"/>
</dbReference>
<dbReference type="EMBL" id="DWXE01000013">
    <property type="protein sequence ID" value="HJB90655.1"/>
    <property type="molecule type" value="Genomic_DNA"/>
</dbReference>
<dbReference type="Pfam" id="PF00528">
    <property type="entry name" value="BPD_transp_1"/>
    <property type="match status" value="1"/>
</dbReference>
<keyword evidence="4 7" id="KW-0812">Transmembrane</keyword>
<feature type="transmembrane region" description="Helical" evidence="7">
    <location>
        <begin position="123"/>
        <end position="148"/>
    </location>
</feature>
<dbReference type="PANTHER" id="PTHR43227">
    <property type="entry name" value="BLL4140 PROTEIN"/>
    <property type="match status" value="1"/>
</dbReference>
<comment type="subcellular location">
    <subcellularLocation>
        <location evidence="1 7">Cell membrane</location>
        <topology evidence="1 7">Multi-pass membrane protein</topology>
    </subcellularLocation>
</comment>
<feature type="transmembrane region" description="Helical" evidence="7">
    <location>
        <begin position="271"/>
        <end position="290"/>
    </location>
</feature>
<comment type="caution">
    <text evidence="9">The sequence shown here is derived from an EMBL/GenBank/DDBJ whole genome shotgun (WGS) entry which is preliminary data.</text>
</comment>
<reference evidence="9" key="1">
    <citation type="journal article" date="2021" name="PeerJ">
        <title>Extensive microbial diversity within the chicken gut microbiome revealed by metagenomics and culture.</title>
        <authorList>
            <person name="Gilroy R."/>
            <person name="Ravi A."/>
            <person name="Getino M."/>
            <person name="Pursley I."/>
            <person name="Horton D.L."/>
            <person name="Alikhan N.F."/>
            <person name="Baker D."/>
            <person name="Gharbi K."/>
            <person name="Hall N."/>
            <person name="Watson M."/>
            <person name="Adriaenssens E.M."/>
            <person name="Foster-Nyarko E."/>
            <person name="Jarju S."/>
            <person name="Secka A."/>
            <person name="Antonio M."/>
            <person name="Oren A."/>
            <person name="Chaudhuri R.R."/>
            <person name="La Ragione R."/>
            <person name="Hildebrand F."/>
            <person name="Pallen M.J."/>
        </authorList>
    </citation>
    <scope>NUCLEOTIDE SEQUENCE</scope>
    <source>
        <strain evidence="9">USAMLcec3-2134</strain>
    </source>
</reference>
<dbReference type="CDD" id="cd06261">
    <property type="entry name" value="TM_PBP2"/>
    <property type="match status" value="1"/>
</dbReference>
<dbReference type="Gene3D" id="1.10.3720.10">
    <property type="entry name" value="MetI-like"/>
    <property type="match status" value="1"/>
</dbReference>